<evidence type="ECO:0000313" key="1">
    <source>
        <dbReference type="EMBL" id="MBB4680718.1"/>
    </source>
</evidence>
<reference evidence="1 2" key="1">
    <citation type="submission" date="2020-08" db="EMBL/GenBank/DDBJ databases">
        <title>Sequencing the genomes of 1000 actinobacteria strains.</title>
        <authorList>
            <person name="Klenk H.-P."/>
        </authorList>
    </citation>
    <scope>NUCLEOTIDE SEQUENCE [LARGE SCALE GENOMIC DNA]</scope>
    <source>
        <strain evidence="1 2">DSM 44230</strain>
    </source>
</reference>
<proteinExistence type="predicted"/>
<gene>
    <name evidence="1" type="ORF">HNR67_006836</name>
</gene>
<organism evidence="1 2">
    <name type="scientific">Crossiella cryophila</name>
    <dbReference type="NCBI Taxonomy" id="43355"/>
    <lineage>
        <taxon>Bacteria</taxon>
        <taxon>Bacillati</taxon>
        <taxon>Actinomycetota</taxon>
        <taxon>Actinomycetes</taxon>
        <taxon>Pseudonocardiales</taxon>
        <taxon>Pseudonocardiaceae</taxon>
        <taxon>Crossiella</taxon>
    </lineage>
</organism>
<dbReference type="Proteomes" id="UP000533598">
    <property type="component" value="Unassembled WGS sequence"/>
</dbReference>
<sequence>MLPKVTEDQLRVLRRLADDVRDTLAEAGLPMTGDLSPGLRVGVRVEVDPADDEAGGVWVDWCTHPRMAEAAANCVAEGRVDDPVLTRQGDVQEAMQQALLAILTSAGFQASDPDHDYRPYELQVTAGPRP</sequence>
<comment type="caution">
    <text evidence="1">The sequence shown here is derived from an EMBL/GenBank/DDBJ whole genome shotgun (WGS) entry which is preliminary data.</text>
</comment>
<accession>A0A7W7CJ56</accession>
<protein>
    <submittedName>
        <fullName evidence="1">Uncharacterized protein</fullName>
    </submittedName>
</protein>
<dbReference type="RefSeq" id="WP_185006731.1">
    <property type="nucleotide sequence ID" value="NZ_BAAAUI010000038.1"/>
</dbReference>
<dbReference type="EMBL" id="JACHMH010000001">
    <property type="protein sequence ID" value="MBB4680718.1"/>
    <property type="molecule type" value="Genomic_DNA"/>
</dbReference>
<name>A0A7W7CJ56_9PSEU</name>
<dbReference type="AlphaFoldDB" id="A0A7W7CJ56"/>
<evidence type="ECO:0000313" key="2">
    <source>
        <dbReference type="Proteomes" id="UP000533598"/>
    </source>
</evidence>
<keyword evidence="2" id="KW-1185">Reference proteome</keyword>